<proteinExistence type="predicted"/>
<protein>
    <submittedName>
        <fullName evidence="6">AAA family ATPase</fullName>
    </submittedName>
</protein>
<keyword evidence="3" id="KW-0418">Kinase</keyword>
<dbReference type="Proteomes" id="UP000694287">
    <property type="component" value="Unassembled WGS sequence"/>
</dbReference>
<feature type="region of interest" description="Disordered" evidence="5">
    <location>
        <begin position="108"/>
        <end position="132"/>
    </location>
</feature>
<dbReference type="RefSeq" id="WP_218600881.1">
    <property type="nucleotide sequence ID" value="NZ_JADQDJ010000005.1"/>
</dbReference>
<reference evidence="6 7" key="1">
    <citation type="submission" date="2020-11" db="EMBL/GenBank/DDBJ databases">
        <title>Pseudonocardia abyssalis sp. nov. and Pseudonocardia oceani sp. nov., description and phylogenomic analysis of two novel actinomycetes isolated from the deep Southern Ocean.</title>
        <authorList>
            <person name="Parra J."/>
        </authorList>
    </citation>
    <scope>NUCLEOTIDE SEQUENCE [LARGE SCALE GENOMIC DNA]</scope>
    <source>
        <strain evidence="6 7">KRD-168</strain>
    </source>
</reference>
<keyword evidence="2" id="KW-0547">Nucleotide-binding</keyword>
<evidence type="ECO:0000256" key="1">
    <source>
        <dbReference type="ARBA" id="ARBA00022679"/>
    </source>
</evidence>
<keyword evidence="4" id="KW-0067">ATP-binding</keyword>
<evidence type="ECO:0000256" key="5">
    <source>
        <dbReference type="SAM" id="MobiDB-lite"/>
    </source>
</evidence>
<dbReference type="InterPro" id="IPR006001">
    <property type="entry name" value="Therm_gnt_kin"/>
</dbReference>
<dbReference type="Pfam" id="PF13671">
    <property type="entry name" value="AAA_33"/>
    <property type="match status" value="1"/>
</dbReference>
<dbReference type="PANTHER" id="PTHR43442:SF3">
    <property type="entry name" value="GLUCONOKINASE-RELATED"/>
    <property type="match status" value="1"/>
</dbReference>
<keyword evidence="1" id="KW-0808">Transferase</keyword>
<evidence type="ECO:0000256" key="3">
    <source>
        <dbReference type="ARBA" id="ARBA00022777"/>
    </source>
</evidence>
<dbReference type="PANTHER" id="PTHR43442">
    <property type="entry name" value="GLUCONOKINASE-RELATED"/>
    <property type="match status" value="1"/>
</dbReference>
<dbReference type="CDD" id="cd02021">
    <property type="entry name" value="GntK"/>
    <property type="match status" value="1"/>
</dbReference>
<accession>A0ABS6USC3</accession>
<gene>
    <name evidence="6" type="ORF">I4I81_12830</name>
</gene>
<organism evidence="6 7">
    <name type="scientific">Pseudonocardia abyssalis</name>
    <dbReference type="NCBI Taxonomy" id="2792008"/>
    <lineage>
        <taxon>Bacteria</taxon>
        <taxon>Bacillati</taxon>
        <taxon>Actinomycetota</taxon>
        <taxon>Actinomycetes</taxon>
        <taxon>Pseudonocardiales</taxon>
        <taxon>Pseudonocardiaceae</taxon>
        <taxon>Pseudonocardia</taxon>
    </lineage>
</organism>
<sequence>MTTLVVMGVSGVGKTVVAAELVARTGCEAADGDDFRSAAGRAPDVDRRPWLHRVADWIGAQEAAGRSTVLTCPPLGRADRDLLRDANPSVRFVHLLAPPAVILERITGRTASSPRPDSGTDARQYLEPDEPGCVVDTTTGSPAAVAELVLYALAQGDR</sequence>
<keyword evidence="7" id="KW-1185">Reference proteome</keyword>
<evidence type="ECO:0000256" key="2">
    <source>
        <dbReference type="ARBA" id="ARBA00022741"/>
    </source>
</evidence>
<comment type="caution">
    <text evidence="6">The sequence shown here is derived from an EMBL/GenBank/DDBJ whole genome shotgun (WGS) entry which is preliminary data.</text>
</comment>
<dbReference type="EMBL" id="JADQDK010000001">
    <property type="protein sequence ID" value="MBW0135132.1"/>
    <property type="molecule type" value="Genomic_DNA"/>
</dbReference>
<evidence type="ECO:0000313" key="6">
    <source>
        <dbReference type="EMBL" id="MBW0135132.1"/>
    </source>
</evidence>
<evidence type="ECO:0000256" key="4">
    <source>
        <dbReference type="ARBA" id="ARBA00022840"/>
    </source>
</evidence>
<name>A0ABS6USC3_9PSEU</name>
<evidence type="ECO:0000313" key="7">
    <source>
        <dbReference type="Proteomes" id="UP000694287"/>
    </source>
</evidence>